<dbReference type="AlphaFoldDB" id="A0A198ARN9"/>
<dbReference type="Gene3D" id="2.40.33.20">
    <property type="entry name" value="PK beta-barrel domain-like"/>
    <property type="match status" value="1"/>
</dbReference>
<evidence type="ECO:0000259" key="2">
    <source>
        <dbReference type="PROSITE" id="PS51340"/>
    </source>
</evidence>
<dbReference type="InterPro" id="IPR052353">
    <property type="entry name" value="Benzoxazolinone_Detox_Enz"/>
</dbReference>
<evidence type="ECO:0000313" key="3">
    <source>
        <dbReference type="EMBL" id="OAS23651.1"/>
    </source>
</evidence>
<dbReference type="InterPro" id="IPR011037">
    <property type="entry name" value="Pyrv_Knase-like_insert_dom_sf"/>
</dbReference>
<evidence type="ECO:0000313" key="4">
    <source>
        <dbReference type="Proteomes" id="UP000078454"/>
    </source>
</evidence>
<dbReference type="SUPFAM" id="SSF50800">
    <property type="entry name" value="PK beta-barrel domain-like"/>
    <property type="match status" value="1"/>
</dbReference>
<sequence>MKSVEILAINIGKPQFVPYKNKEIATGIHKQPIDGALFLSWENFKGDRQADLVHHGGREKAVCVYPFEHYAYWEQELGQTLAYGAFGENLTIRGCVEAEVCIGDIFELGESIVEVSQPRQPCFKLSVKYDRPDMPLKVQETGYTGFYFRVLREGFVAKSDGLKRIFAHPKAITVAYANRIMHEEKEHFAGIRQLLEVDKLSVSWRATLLKRLEGQVTDTRERLTGGTSATTDASSDGSANGVS</sequence>
<dbReference type="EMBL" id="LYPB01000038">
    <property type="protein sequence ID" value="OAS23651.1"/>
    <property type="molecule type" value="Genomic_DNA"/>
</dbReference>
<protein>
    <submittedName>
        <fullName evidence="3">Cytoplasmic protein</fullName>
    </submittedName>
</protein>
<comment type="caution">
    <text evidence="3">The sequence shown here is derived from an EMBL/GenBank/DDBJ whole genome shotgun (WGS) entry which is preliminary data.</text>
</comment>
<dbReference type="STRING" id="1850517.A8708_31925"/>
<name>A0A198ARN9_9BACL</name>
<feature type="region of interest" description="Disordered" evidence="1">
    <location>
        <begin position="220"/>
        <end position="243"/>
    </location>
</feature>
<dbReference type="PROSITE" id="PS51340">
    <property type="entry name" value="MOSC"/>
    <property type="match status" value="1"/>
</dbReference>
<dbReference type="GO" id="GO:0030170">
    <property type="term" value="F:pyridoxal phosphate binding"/>
    <property type="evidence" value="ECO:0007669"/>
    <property type="project" value="InterPro"/>
</dbReference>
<dbReference type="InterPro" id="IPR005302">
    <property type="entry name" value="MoCF_Sase_C"/>
</dbReference>
<dbReference type="GO" id="GO:0030151">
    <property type="term" value="F:molybdenum ion binding"/>
    <property type="evidence" value="ECO:0007669"/>
    <property type="project" value="InterPro"/>
</dbReference>
<accession>A0A198ARN9</accession>
<dbReference type="PANTHER" id="PTHR30212">
    <property type="entry name" value="PROTEIN YIIM"/>
    <property type="match status" value="1"/>
</dbReference>
<dbReference type="OrthoDB" id="9786134at2"/>
<dbReference type="RefSeq" id="WP_068661785.1">
    <property type="nucleotide sequence ID" value="NZ_LYPB01000038.1"/>
</dbReference>
<dbReference type="Proteomes" id="UP000078454">
    <property type="component" value="Unassembled WGS sequence"/>
</dbReference>
<dbReference type="InterPro" id="IPR005163">
    <property type="entry name" value="Tri_helical_YiiM-like"/>
</dbReference>
<keyword evidence="4" id="KW-1185">Reference proteome</keyword>
<proteinExistence type="predicted"/>
<evidence type="ECO:0000256" key="1">
    <source>
        <dbReference type="SAM" id="MobiDB-lite"/>
    </source>
</evidence>
<dbReference type="Pfam" id="PF03475">
    <property type="entry name" value="YiiM_3-alpha"/>
    <property type="match status" value="1"/>
</dbReference>
<organism evidence="3 4">
    <name type="scientific">Paenibacillus oryzisoli</name>
    <dbReference type="NCBI Taxonomy" id="1850517"/>
    <lineage>
        <taxon>Bacteria</taxon>
        <taxon>Bacillati</taxon>
        <taxon>Bacillota</taxon>
        <taxon>Bacilli</taxon>
        <taxon>Bacillales</taxon>
        <taxon>Paenibacillaceae</taxon>
        <taxon>Paenibacillus</taxon>
    </lineage>
</organism>
<reference evidence="3 4" key="1">
    <citation type="submission" date="2016-05" db="EMBL/GenBank/DDBJ databases">
        <title>Paenibacillus sp. 1ZS3-15 nov., isolated from the rhizosphere soil.</title>
        <authorList>
            <person name="Zhang X.X."/>
            <person name="Zhang J."/>
        </authorList>
    </citation>
    <scope>NUCLEOTIDE SEQUENCE [LARGE SCALE GENOMIC DNA]</scope>
    <source>
        <strain evidence="3 4">1ZS3-15</strain>
    </source>
</reference>
<dbReference type="PANTHER" id="PTHR30212:SF4">
    <property type="entry name" value="MOSC DOMAIN-CONTAINING PROTEIN"/>
    <property type="match status" value="1"/>
</dbReference>
<dbReference type="GO" id="GO:0003824">
    <property type="term" value="F:catalytic activity"/>
    <property type="evidence" value="ECO:0007669"/>
    <property type="project" value="InterPro"/>
</dbReference>
<gene>
    <name evidence="3" type="ORF">A8708_31925</name>
</gene>
<feature type="domain" description="MOSC" evidence="2">
    <location>
        <begin position="31"/>
        <end position="165"/>
    </location>
</feature>
<feature type="compositionally biased region" description="Low complexity" evidence="1">
    <location>
        <begin position="224"/>
        <end position="243"/>
    </location>
</feature>
<dbReference type="Pfam" id="PF03473">
    <property type="entry name" value="MOSC"/>
    <property type="match status" value="1"/>
</dbReference>